<dbReference type="InterPro" id="IPR017964">
    <property type="entry name" value="DNA-dir_DNA_pol_B_CS"/>
</dbReference>
<evidence type="ECO:0000256" key="1">
    <source>
        <dbReference type="ARBA" id="ARBA00005755"/>
    </source>
</evidence>
<dbReference type="GO" id="GO:0000166">
    <property type="term" value="F:nucleotide binding"/>
    <property type="evidence" value="ECO:0007669"/>
    <property type="project" value="InterPro"/>
</dbReference>
<keyword evidence="3 7" id="KW-0548">Nucleotidyltransferase</keyword>
<dbReference type="EC" id="2.7.7.7" evidence="7"/>
<evidence type="ECO:0000256" key="4">
    <source>
        <dbReference type="ARBA" id="ARBA00022932"/>
    </source>
</evidence>
<comment type="caution">
    <text evidence="10">The sequence shown here is derived from an EMBL/GenBank/DDBJ whole genome shotgun (WGS) entry which is preliminary data.</text>
</comment>
<dbReference type="InterPro" id="IPR006172">
    <property type="entry name" value="DNA-dir_DNA_pol_B"/>
</dbReference>
<dbReference type="Proteomes" id="UP000615446">
    <property type="component" value="Unassembled WGS sequence"/>
</dbReference>
<dbReference type="InterPro" id="IPR036397">
    <property type="entry name" value="RNaseH_sf"/>
</dbReference>
<proteinExistence type="inferred from homology"/>
<evidence type="ECO:0000259" key="9">
    <source>
        <dbReference type="Pfam" id="PF03104"/>
    </source>
</evidence>
<dbReference type="InterPro" id="IPR043502">
    <property type="entry name" value="DNA/RNA_pol_sf"/>
</dbReference>
<evidence type="ECO:0000313" key="11">
    <source>
        <dbReference type="Proteomes" id="UP000615446"/>
    </source>
</evidence>
<keyword evidence="4 7" id="KW-0239">DNA-directed DNA polymerase</keyword>
<evidence type="ECO:0000259" key="8">
    <source>
        <dbReference type="Pfam" id="PF00136"/>
    </source>
</evidence>
<dbReference type="SUPFAM" id="SSF53098">
    <property type="entry name" value="Ribonuclease H-like"/>
    <property type="match status" value="1"/>
</dbReference>
<dbReference type="PANTHER" id="PTHR10322:SF23">
    <property type="entry name" value="DNA POLYMERASE DELTA CATALYTIC SUBUNIT"/>
    <property type="match status" value="1"/>
</dbReference>
<gene>
    <name evidence="10" type="ORF">RCL2_000779700</name>
</gene>
<feature type="domain" description="DNA-directed DNA polymerase family B multifunctional" evidence="8">
    <location>
        <begin position="643"/>
        <end position="712"/>
    </location>
</feature>
<dbReference type="Pfam" id="PF03104">
    <property type="entry name" value="DNA_pol_B_exo1"/>
    <property type="match status" value="1"/>
</dbReference>
<evidence type="ECO:0000256" key="2">
    <source>
        <dbReference type="ARBA" id="ARBA00022679"/>
    </source>
</evidence>
<dbReference type="SUPFAM" id="SSF56672">
    <property type="entry name" value="DNA/RNA polymerases"/>
    <property type="match status" value="1"/>
</dbReference>
<comment type="catalytic activity">
    <reaction evidence="6 7">
        <text>DNA(n) + a 2'-deoxyribonucleoside 5'-triphosphate = DNA(n+1) + diphosphate</text>
        <dbReference type="Rhea" id="RHEA:22508"/>
        <dbReference type="Rhea" id="RHEA-COMP:17339"/>
        <dbReference type="Rhea" id="RHEA-COMP:17340"/>
        <dbReference type="ChEBI" id="CHEBI:33019"/>
        <dbReference type="ChEBI" id="CHEBI:61560"/>
        <dbReference type="ChEBI" id="CHEBI:173112"/>
        <dbReference type="EC" id="2.7.7.7"/>
    </reaction>
</comment>
<dbReference type="Gene3D" id="3.90.1600.10">
    <property type="entry name" value="Palm domain of DNA polymerase"/>
    <property type="match status" value="1"/>
</dbReference>
<dbReference type="SMART" id="SM00486">
    <property type="entry name" value="POLBc"/>
    <property type="match status" value="1"/>
</dbReference>
<dbReference type="PROSITE" id="PS00116">
    <property type="entry name" value="DNA_POLYMERASE_B"/>
    <property type="match status" value="1"/>
</dbReference>
<evidence type="ECO:0000256" key="5">
    <source>
        <dbReference type="ARBA" id="ARBA00023125"/>
    </source>
</evidence>
<dbReference type="GO" id="GO:0003677">
    <property type="term" value="F:DNA binding"/>
    <property type="evidence" value="ECO:0007669"/>
    <property type="project" value="UniProtKB-KW"/>
</dbReference>
<organism evidence="10 11">
    <name type="scientific">Rhizophagus clarus</name>
    <dbReference type="NCBI Taxonomy" id="94130"/>
    <lineage>
        <taxon>Eukaryota</taxon>
        <taxon>Fungi</taxon>
        <taxon>Fungi incertae sedis</taxon>
        <taxon>Mucoromycota</taxon>
        <taxon>Glomeromycotina</taxon>
        <taxon>Glomeromycetes</taxon>
        <taxon>Glomerales</taxon>
        <taxon>Glomeraceae</taxon>
        <taxon>Rhizophagus</taxon>
    </lineage>
</organism>
<keyword evidence="5 7" id="KW-0238">DNA-binding</keyword>
<dbReference type="InterPro" id="IPR006134">
    <property type="entry name" value="DNA-dir_DNA_pol_B_multi_dom"/>
</dbReference>
<dbReference type="EMBL" id="BLAL01000050">
    <property type="protein sequence ID" value="GES80524.1"/>
    <property type="molecule type" value="Genomic_DNA"/>
</dbReference>
<sequence length="760" mass="86804">MTEQSSLSEFFDASALFHPEAEKDKKGQVIRYSNEDYLVGIPSRDELAMRNDEDSTSILKDEIANHRDIPFMPVDIEEAKEYINKTPIIFSAFMGISLMARKQLSPLLASSSGKTVNMNLIWMEYIKAYPIRGYHAEKKPYLCIVTPNKDLRFTALDIISSYNSKVDPECKIETASDDTGTYYHKVAREYRIPLSGWGLIDNFRPIENFELLCEIYPSSLFTCDRTLVLTWDIETYDSCGSGNFPEAKNDTSQVFTIYPICGNQANVLKAFALCWKSFASDIQLSFNDSGYDWPFIVEKATKLNVLEWMGQYIKKEDRGPKKALGRESVNIKINPSLTFESSFLKLLECVPIDVCTSFLQLHPRSEKWSLRYFLEKYGLDGKADMLMSKLWKYYSEAKDRASDSSKKHMHEIANYCVIDALRCQELMVKSNVINDYREVASIAHISLFDSHYYAIEIKVSNLLGAEAWAQDILYTTKISNQKASEKFPGAYVFPLEKGLENKRPVTGLDFTSLYPSIIMTYNLSPEKMVSTLSEADKLKRENKVLHSIEFKYGGKPIRAWTIQHGNKPDQKGLFPKILERLGRMRNEIKAQLKPIGKKKEYMGLVKSRIDGSQKVHAGRSISIANAIEDVCSKEYDSTCFDYNSLNSKQKAIKLYMNSFYSVTGQSDFPFYILELAGGVTSAGQEIIKRVTKYVRKKGFRIKYGDTDSLYLTSPDSCYEKYDLAYNDGKGEISKLEYWTEMVKTKVACRNSIGQCRNVET</sequence>
<dbReference type="AlphaFoldDB" id="A0A8H3QL37"/>
<dbReference type="GO" id="GO:0003887">
    <property type="term" value="F:DNA-directed DNA polymerase activity"/>
    <property type="evidence" value="ECO:0007669"/>
    <property type="project" value="UniProtKB-KW"/>
</dbReference>
<dbReference type="PANTHER" id="PTHR10322">
    <property type="entry name" value="DNA POLYMERASE CATALYTIC SUBUNIT"/>
    <property type="match status" value="1"/>
</dbReference>
<dbReference type="GO" id="GO:0006261">
    <property type="term" value="P:DNA-templated DNA replication"/>
    <property type="evidence" value="ECO:0007669"/>
    <property type="project" value="TreeGrafter"/>
</dbReference>
<feature type="domain" description="DNA-directed DNA polymerase family B multifunctional" evidence="8">
    <location>
        <begin position="456"/>
        <end position="599"/>
    </location>
</feature>
<dbReference type="Pfam" id="PF00136">
    <property type="entry name" value="DNA_pol_B"/>
    <property type="match status" value="2"/>
</dbReference>
<evidence type="ECO:0000313" key="10">
    <source>
        <dbReference type="EMBL" id="GES80524.1"/>
    </source>
</evidence>
<dbReference type="Gene3D" id="3.30.420.10">
    <property type="entry name" value="Ribonuclease H-like superfamily/Ribonuclease H"/>
    <property type="match status" value="1"/>
</dbReference>
<evidence type="ECO:0000256" key="7">
    <source>
        <dbReference type="RuleBase" id="RU000442"/>
    </source>
</evidence>
<feature type="domain" description="DNA-directed DNA polymerase family B exonuclease" evidence="9">
    <location>
        <begin position="247"/>
        <end position="309"/>
    </location>
</feature>
<keyword evidence="7" id="KW-0235">DNA replication</keyword>
<dbReference type="InterPro" id="IPR050240">
    <property type="entry name" value="DNA_pol_type-B"/>
</dbReference>
<dbReference type="InterPro" id="IPR006133">
    <property type="entry name" value="DNA-dir_DNA_pol_B_exonuc"/>
</dbReference>
<dbReference type="InterPro" id="IPR023211">
    <property type="entry name" value="DNA_pol_palm_dom_sf"/>
</dbReference>
<evidence type="ECO:0000256" key="6">
    <source>
        <dbReference type="ARBA" id="ARBA00049244"/>
    </source>
</evidence>
<name>A0A8H3QL37_9GLOM</name>
<evidence type="ECO:0000256" key="3">
    <source>
        <dbReference type="ARBA" id="ARBA00022695"/>
    </source>
</evidence>
<accession>A0A8H3QL37</accession>
<protein>
    <recommendedName>
        <fullName evidence="7">DNA polymerase</fullName>
        <ecNumber evidence="7">2.7.7.7</ecNumber>
    </recommendedName>
</protein>
<reference evidence="10" key="1">
    <citation type="submission" date="2019-10" db="EMBL/GenBank/DDBJ databases">
        <title>Conservation and host-specific expression of non-tandemly repeated heterogenous ribosome RNA gene in arbuscular mycorrhizal fungi.</title>
        <authorList>
            <person name="Maeda T."/>
            <person name="Kobayashi Y."/>
            <person name="Nakagawa T."/>
            <person name="Ezawa T."/>
            <person name="Yamaguchi K."/>
            <person name="Bino T."/>
            <person name="Nishimoto Y."/>
            <person name="Shigenobu S."/>
            <person name="Kawaguchi M."/>
        </authorList>
    </citation>
    <scope>NUCLEOTIDE SEQUENCE</scope>
    <source>
        <strain evidence="10">HR1</strain>
    </source>
</reference>
<comment type="similarity">
    <text evidence="1 7">Belongs to the DNA polymerase type-B family.</text>
</comment>
<dbReference type="InterPro" id="IPR012337">
    <property type="entry name" value="RNaseH-like_sf"/>
</dbReference>
<dbReference type="PRINTS" id="PR00106">
    <property type="entry name" value="DNAPOLB"/>
</dbReference>
<keyword evidence="2 7" id="KW-0808">Transferase</keyword>